<name>A0A3Q7G1H5_SOLLC</name>
<dbReference type="InterPro" id="IPR036879">
    <property type="entry name" value="TF_MADSbox_sf"/>
</dbReference>
<reference evidence="1" key="1">
    <citation type="journal article" date="2012" name="Nature">
        <title>The tomato genome sequence provides insights into fleshy fruit evolution.</title>
        <authorList>
            <consortium name="Tomato Genome Consortium"/>
        </authorList>
    </citation>
    <scope>NUCLEOTIDE SEQUENCE [LARGE SCALE GENOMIC DNA]</scope>
    <source>
        <strain evidence="1">cv. Heinz 1706</strain>
    </source>
</reference>
<sequence>MNCLITVFNKALDLTRRISKNHQRVDMMKIKNARNIKVTFSSSIVVFSPDGKVFSFFHPSMDMLVDRFLGRTSLYQITMNLEVSLQMEKNWCETPIEELNLVKLQHLKNAFKNIKKKVEKEAEMVNNNASLLQTLGGSWIPPNCST</sequence>
<dbReference type="SUPFAM" id="SSF55455">
    <property type="entry name" value="SRF-like"/>
    <property type="match status" value="1"/>
</dbReference>
<evidence type="ECO:0000313" key="1">
    <source>
        <dbReference type="EnsemblPlants" id="Solyc04g025067.1.1"/>
    </source>
</evidence>
<keyword evidence="2" id="KW-1185">Reference proteome</keyword>
<accession>A0A3Q7G1H5</accession>
<dbReference type="AlphaFoldDB" id="A0A3Q7G1H5"/>
<dbReference type="GO" id="GO:0046983">
    <property type="term" value="F:protein dimerization activity"/>
    <property type="evidence" value="ECO:0007669"/>
    <property type="project" value="InterPro"/>
</dbReference>
<protein>
    <recommendedName>
        <fullName evidence="3">MADS-box domain-containing protein</fullName>
    </recommendedName>
</protein>
<proteinExistence type="predicted"/>
<dbReference type="GO" id="GO:0003677">
    <property type="term" value="F:DNA binding"/>
    <property type="evidence" value="ECO:0007669"/>
    <property type="project" value="InterPro"/>
</dbReference>
<dbReference type="Gene3D" id="3.40.1810.10">
    <property type="entry name" value="Transcription factor, MADS-box"/>
    <property type="match status" value="1"/>
</dbReference>
<organism evidence="1">
    <name type="scientific">Solanum lycopersicum</name>
    <name type="common">Tomato</name>
    <name type="synonym">Lycopersicon esculentum</name>
    <dbReference type="NCBI Taxonomy" id="4081"/>
    <lineage>
        <taxon>Eukaryota</taxon>
        <taxon>Viridiplantae</taxon>
        <taxon>Streptophyta</taxon>
        <taxon>Embryophyta</taxon>
        <taxon>Tracheophyta</taxon>
        <taxon>Spermatophyta</taxon>
        <taxon>Magnoliopsida</taxon>
        <taxon>eudicotyledons</taxon>
        <taxon>Gunneridae</taxon>
        <taxon>Pentapetalae</taxon>
        <taxon>asterids</taxon>
        <taxon>lamiids</taxon>
        <taxon>Solanales</taxon>
        <taxon>Solanaceae</taxon>
        <taxon>Solanoideae</taxon>
        <taxon>Solaneae</taxon>
        <taxon>Solanum</taxon>
        <taxon>Solanum subgen. Lycopersicon</taxon>
    </lineage>
</organism>
<evidence type="ECO:0000313" key="2">
    <source>
        <dbReference type="Proteomes" id="UP000004994"/>
    </source>
</evidence>
<reference evidence="1" key="2">
    <citation type="submission" date="2019-01" db="UniProtKB">
        <authorList>
            <consortium name="EnsemblPlants"/>
        </authorList>
    </citation>
    <scope>IDENTIFICATION</scope>
    <source>
        <strain evidence="1">cv. Heinz 1706</strain>
    </source>
</reference>
<dbReference type="EnsemblPlants" id="Solyc04g025067.1.1">
    <property type="protein sequence ID" value="Solyc04g025067.1.1"/>
    <property type="gene ID" value="Solyc04g025067.1"/>
</dbReference>
<dbReference type="Proteomes" id="UP000004994">
    <property type="component" value="Chromosome 4"/>
</dbReference>
<evidence type="ECO:0008006" key="3">
    <source>
        <dbReference type="Google" id="ProtNLM"/>
    </source>
</evidence>
<dbReference type="InParanoid" id="A0A3Q7G1H5"/>
<dbReference type="Gramene" id="Solyc04g025067.1.1">
    <property type="protein sequence ID" value="Solyc04g025067.1.1"/>
    <property type="gene ID" value="Solyc04g025067.1"/>
</dbReference>